<organism evidence="6 7">
    <name type="scientific">Calycina marina</name>
    <dbReference type="NCBI Taxonomy" id="1763456"/>
    <lineage>
        <taxon>Eukaryota</taxon>
        <taxon>Fungi</taxon>
        <taxon>Dikarya</taxon>
        <taxon>Ascomycota</taxon>
        <taxon>Pezizomycotina</taxon>
        <taxon>Leotiomycetes</taxon>
        <taxon>Helotiales</taxon>
        <taxon>Pezizellaceae</taxon>
        <taxon>Calycina</taxon>
    </lineage>
</organism>
<evidence type="ECO:0000256" key="2">
    <source>
        <dbReference type="ARBA" id="ARBA00004496"/>
    </source>
</evidence>
<evidence type="ECO:0000256" key="3">
    <source>
        <dbReference type="ARBA" id="ARBA00005459"/>
    </source>
</evidence>
<dbReference type="AlphaFoldDB" id="A0A9P7Z3D9"/>
<comment type="caution">
    <text evidence="6">The sequence shown here is derived from an EMBL/GenBank/DDBJ whole genome shotgun (WGS) entry which is preliminary data.</text>
</comment>
<dbReference type="PANTHER" id="PTHR28081">
    <property type="entry name" value="DAMAGE-REGULATED IMPORT FACILITATOR 1-RELATED"/>
    <property type="match status" value="1"/>
</dbReference>
<gene>
    <name evidence="6" type="ORF">BJ878DRAFT_421125</name>
</gene>
<evidence type="ECO:0000256" key="4">
    <source>
        <dbReference type="ARBA" id="ARBA00022490"/>
    </source>
</evidence>
<evidence type="ECO:0000313" key="6">
    <source>
        <dbReference type="EMBL" id="KAG9244566.1"/>
    </source>
</evidence>
<evidence type="ECO:0000256" key="1">
    <source>
        <dbReference type="ARBA" id="ARBA00004123"/>
    </source>
</evidence>
<dbReference type="PANTHER" id="PTHR28081:SF1">
    <property type="entry name" value="DAMAGE-REGULATED IMPORT FACILITATOR 1"/>
    <property type="match status" value="1"/>
</dbReference>
<proteinExistence type="inferred from homology"/>
<dbReference type="GO" id="GO:0008104">
    <property type="term" value="P:intracellular protein localization"/>
    <property type="evidence" value="ECO:0007669"/>
    <property type="project" value="TreeGrafter"/>
</dbReference>
<keyword evidence="4" id="KW-0963">Cytoplasm</keyword>
<dbReference type="Pfam" id="PF08591">
    <property type="entry name" value="RNR_inhib"/>
    <property type="match status" value="1"/>
</dbReference>
<accession>A0A9P7Z3D9</accession>
<name>A0A9P7Z3D9_9HELO</name>
<comment type="similarity">
    <text evidence="3">Belongs to the DIF1/spd1 family.</text>
</comment>
<evidence type="ECO:0000313" key="7">
    <source>
        <dbReference type="Proteomes" id="UP000887226"/>
    </source>
</evidence>
<dbReference type="GO" id="GO:0005737">
    <property type="term" value="C:cytoplasm"/>
    <property type="evidence" value="ECO:0007669"/>
    <property type="project" value="UniProtKB-SubCell"/>
</dbReference>
<dbReference type="InterPro" id="IPR013900">
    <property type="entry name" value="RNR_inhibitor"/>
</dbReference>
<comment type="subcellular location">
    <subcellularLocation>
        <location evidence="2">Cytoplasm</location>
    </subcellularLocation>
    <subcellularLocation>
        <location evidence="1">Nucleus</location>
    </subcellularLocation>
</comment>
<dbReference type="OrthoDB" id="4072855at2759"/>
<dbReference type="Proteomes" id="UP000887226">
    <property type="component" value="Unassembled WGS sequence"/>
</dbReference>
<dbReference type="GO" id="GO:0005634">
    <property type="term" value="C:nucleus"/>
    <property type="evidence" value="ECO:0007669"/>
    <property type="project" value="UniProtKB-SubCell"/>
</dbReference>
<evidence type="ECO:0000256" key="5">
    <source>
        <dbReference type="ARBA" id="ARBA00023242"/>
    </source>
</evidence>
<keyword evidence="7" id="KW-1185">Reference proteome</keyword>
<reference evidence="6" key="1">
    <citation type="journal article" date="2021" name="IMA Fungus">
        <title>Genomic characterization of three marine fungi, including Emericellopsis atlantica sp. nov. with signatures of a generalist lifestyle and marine biomass degradation.</title>
        <authorList>
            <person name="Hagestad O.C."/>
            <person name="Hou L."/>
            <person name="Andersen J.H."/>
            <person name="Hansen E.H."/>
            <person name="Altermark B."/>
            <person name="Li C."/>
            <person name="Kuhnert E."/>
            <person name="Cox R.J."/>
            <person name="Crous P.W."/>
            <person name="Spatafora J.W."/>
            <person name="Lail K."/>
            <person name="Amirebrahimi M."/>
            <person name="Lipzen A."/>
            <person name="Pangilinan J."/>
            <person name="Andreopoulos W."/>
            <person name="Hayes R.D."/>
            <person name="Ng V."/>
            <person name="Grigoriev I.V."/>
            <person name="Jackson S.A."/>
            <person name="Sutton T.D.S."/>
            <person name="Dobson A.D.W."/>
            <person name="Rama T."/>
        </authorList>
    </citation>
    <scope>NUCLEOTIDE SEQUENCE</scope>
    <source>
        <strain evidence="6">TRa3180A</strain>
    </source>
</reference>
<dbReference type="GO" id="GO:1990846">
    <property type="term" value="F:ribonucleoside-diphosphate reductase inhibitor activity"/>
    <property type="evidence" value="ECO:0007669"/>
    <property type="project" value="TreeGrafter"/>
</dbReference>
<sequence>MAPHQHKKAYAGSQPSITSYFAPTLLPTNTAPHIHSISQQYSSPPTLSSSIPTTVQSNLLSVGMRVRKSVPEGYKTGTYSTFTLFSDVTPAQPTAPTTMHRVSNITTRPRARELTPFCGLHSVGGLALDESQNAGHAPLEISEYDDIPGISQSSRLTKYSIATPGSDRKRRVDFDEEDEHLEAMNDRTMTFGGSGRLMAVPRSKRKDKKFGNVRMVGQENADDFEDAEFLDYGLIEGEEVEMGGA</sequence>
<dbReference type="EMBL" id="MU253897">
    <property type="protein sequence ID" value="KAG9244566.1"/>
    <property type="molecule type" value="Genomic_DNA"/>
</dbReference>
<keyword evidence="5" id="KW-0539">Nucleus</keyword>
<protein>
    <submittedName>
        <fullName evidence="6">Ribonucleotide reductase inhibitor-domain-containing protein</fullName>
    </submittedName>
</protein>